<comment type="caution">
    <text evidence="1">The sequence shown here is derived from an EMBL/GenBank/DDBJ whole genome shotgun (WGS) entry which is preliminary data.</text>
</comment>
<evidence type="ECO:0000313" key="1">
    <source>
        <dbReference type="EMBL" id="KAI4336182.1"/>
    </source>
</evidence>
<sequence>MKLERLNLSFNQLQGKVPSSLGKLTSLHVLDLSDNHLQGQIPSILAGFPLGSFANNNHLCGPPLVSCSESAGQGQIQLSNTAVAAITVIIVFTSTVICLVMLYIMLRIWSNWRKVAISSADGGVIEPKREEPRWIRADGKTRNGEYWNMNSFGLIPSHEKQNSMTKSCIFNLKIDAEAIGNTLV</sequence>
<evidence type="ECO:0000313" key="2">
    <source>
        <dbReference type="Proteomes" id="UP000828941"/>
    </source>
</evidence>
<protein>
    <submittedName>
        <fullName evidence="1">Uncharacterized protein</fullName>
    </submittedName>
</protein>
<dbReference type="EMBL" id="CM039431">
    <property type="protein sequence ID" value="KAI4336182.1"/>
    <property type="molecule type" value="Genomic_DNA"/>
</dbReference>
<reference evidence="1 2" key="1">
    <citation type="journal article" date="2022" name="DNA Res.">
        <title>Chromosomal-level genome assembly of the orchid tree Bauhinia variegata (Leguminosae; Cercidoideae) supports the allotetraploid origin hypothesis of Bauhinia.</title>
        <authorList>
            <person name="Zhong Y."/>
            <person name="Chen Y."/>
            <person name="Zheng D."/>
            <person name="Pang J."/>
            <person name="Liu Y."/>
            <person name="Luo S."/>
            <person name="Meng S."/>
            <person name="Qian L."/>
            <person name="Wei D."/>
            <person name="Dai S."/>
            <person name="Zhou R."/>
        </authorList>
    </citation>
    <scope>NUCLEOTIDE SEQUENCE [LARGE SCALE GENOMIC DNA]</scope>
    <source>
        <strain evidence="1">BV-YZ2020</strain>
    </source>
</reference>
<organism evidence="1 2">
    <name type="scientific">Bauhinia variegata</name>
    <name type="common">Purple orchid tree</name>
    <name type="synonym">Phanera variegata</name>
    <dbReference type="NCBI Taxonomy" id="167791"/>
    <lineage>
        <taxon>Eukaryota</taxon>
        <taxon>Viridiplantae</taxon>
        <taxon>Streptophyta</taxon>
        <taxon>Embryophyta</taxon>
        <taxon>Tracheophyta</taxon>
        <taxon>Spermatophyta</taxon>
        <taxon>Magnoliopsida</taxon>
        <taxon>eudicotyledons</taxon>
        <taxon>Gunneridae</taxon>
        <taxon>Pentapetalae</taxon>
        <taxon>rosids</taxon>
        <taxon>fabids</taxon>
        <taxon>Fabales</taxon>
        <taxon>Fabaceae</taxon>
        <taxon>Cercidoideae</taxon>
        <taxon>Cercideae</taxon>
        <taxon>Bauhiniinae</taxon>
        <taxon>Bauhinia</taxon>
    </lineage>
</organism>
<gene>
    <name evidence="1" type="ORF">L6164_014738</name>
</gene>
<proteinExistence type="predicted"/>
<name>A0ACB9NJQ8_BAUVA</name>
<accession>A0ACB9NJQ8</accession>
<dbReference type="Proteomes" id="UP000828941">
    <property type="component" value="Chromosome 6"/>
</dbReference>
<keyword evidence="2" id="KW-1185">Reference proteome</keyword>